<reference evidence="4 5" key="1">
    <citation type="journal article" date="2018" name="Sci. Rep.">
        <title>Genomic diversity and distribution of Bifidobacterium longum subsp. longum across the human lifespan.</title>
        <authorList>
            <person name="Odamaki T."/>
            <person name="Bottacini F."/>
            <person name="Kato K."/>
            <person name="Mitsuyama E."/>
            <person name="Yoshida K."/>
            <person name="Horigome A."/>
            <person name="Xiao J.Z."/>
            <person name="van Sinderen D."/>
        </authorList>
    </citation>
    <scope>NUCLEOTIDE SEQUENCE [LARGE SCALE GENOMIC DNA]</scope>
    <source>
        <strain evidence="4 5">MCC10009</strain>
    </source>
</reference>
<evidence type="ECO:0000313" key="5">
    <source>
        <dbReference type="Proteomes" id="UP000291881"/>
    </source>
</evidence>
<dbReference type="Pfam" id="PF00535">
    <property type="entry name" value="Glycos_transf_2"/>
    <property type="match status" value="1"/>
</dbReference>
<evidence type="ECO:0000256" key="1">
    <source>
        <dbReference type="ARBA" id="ARBA00022676"/>
    </source>
</evidence>
<feature type="domain" description="Glycosyltransferase 2-like" evidence="3">
    <location>
        <begin position="12"/>
        <end position="138"/>
    </location>
</feature>
<dbReference type="PANTHER" id="PTHR22916:SF51">
    <property type="entry name" value="GLYCOSYLTRANSFERASE EPSH-RELATED"/>
    <property type="match status" value="1"/>
</dbReference>
<organism evidence="4 5">
    <name type="scientific">Bifidobacterium longum subsp. longum</name>
    <dbReference type="NCBI Taxonomy" id="1679"/>
    <lineage>
        <taxon>Bacteria</taxon>
        <taxon>Bacillati</taxon>
        <taxon>Actinomycetota</taxon>
        <taxon>Actinomycetes</taxon>
        <taxon>Bifidobacteriales</taxon>
        <taxon>Bifidobacteriaceae</taxon>
        <taxon>Bifidobacterium</taxon>
    </lineage>
</organism>
<dbReference type="CDD" id="cd00761">
    <property type="entry name" value="Glyco_tranf_GTA_type"/>
    <property type="match status" value="1"/>
</dbReference>
<dbReference type="GO" id="GO:0016757">
    <property type="term" value="F:glycosyltransferase activity"/>
    <property type="evidence" value="ECO:0007669"/>
    <property type="project" value="UniProtKB-KW"/>
</dbReference>
<accession>A0A4R0SQP8</accession>
<keyword evidence="2 4" id="KW-0808">Transferase</keyword>
<proteinExistence type="predicted"/>
<sequence>MEAVSSPPPLVSVIIPAYNAQEYVAECVTSVIKQTAKDIEVIVVDDGSTDDTREIVASIAERDARVTLLTQSNQYAGVARNNGMDHATGKYLYFLDADDFIEPDTLETMTGIAERTGVDIVVARSNSHDAETHEEALIDYTIKDMSTRQVLHNADYAGTTFQSFIGWPWDKLFRADFIRERGLRFQALRTTNDAFFTFVALAIAPSIYCTDAMLFHHRTHNATSLEATRRKSWQNALNAVTTIGDYLKTTDNYTLTKRSYENWVSHFILWNVQSLERPTAVTMMDASYPLLEALPDDKDYYYEERDYRFVELVRQTRSQLILTALDGDWHVGDLWKQLCETRDWVEVLEKRITNRDHTIEAQNRQIHDLDRRVRSIYHSVSYRLGNAAIKPLSIAKDLLGRKK</sequence>
<dbReference type="RefSeq" id="WP_165542616.1">
    <property type="nucleotide sequence ID" value="NZ_SHPS01000036.1"/>
</dbReference>
<dbReference type="SUPFAM" id="SSF53448">
    <property type="entry name" value="Nucleotide-diphospho-sugar transferases"/>
    <property type="match status" value="1"/>
</dbReference>
<dbReference type="InterPro" id="IPR001173">
    <property type="entry name" value="Glyco_trans_2-like"/>
</dbReference>
<gene>
    <name evidence="4" type="ORF">MCC10009_1896</name>
</gene>
<protein>
    <submittedName>
        <fullName evidence="4">Glycosyltransferase</fullName>
    </submittedName>
</protein>
<dbReference type="EMBL" id="SHPS01000036">
    <property type="protein sequence ID" value="TCD84354.1"/>
    <property type="molecule type" value="Genomic_DNA"/>
</dbReference>
<dbReference type="InterPro" id="IPR029044">
    <property type="entry name" value="Nucleotide-diphossugar_trans"/>
</dbReference>
<comment type="caution">
    <text evidence="4">The sequence shown here is derived from an EMBL/GenBank/DDBJ whole genome shotgun (WGS) entry which is preliminary data.</text>
</comment>
<dbReference type="PANTHER" id="PTHR22916">
    <property type="entry name" value="GLYCOSYLTRANSFERASE"/>
    <property type="match status" value="1"/>
</dbReference>
<dbReference type="Gene3D" id="3.90.550.10">
    <property type="entry name" value="Spore Coat Polysaccharide Biosynthesis Protein SpsA, Chain A"/>
    <property type="match status" value="1"/>
</dbReference>
<evidence type="ECO:0000259" key="3">
    <source>
        <dbReference type="Pfam" id="PF00535"/>
    </source>
</evidence>
<dbReference type="AlphaFoldDB" id="A0A4R0SQP8"/>
<evidence type="ECO:0000256" key="2">
    <source>
        <dbReference type="ARBA" id="ARBA00022679"/>
    </source>
</evidence>
<evidence type="ECO:0000313" key="4">
    <source>
        <dbReference type="EMBL" id="TCD84354.1"/>
    </source>
</evidence>
<keyword evidence="1" id="KW-0328">Glycosyltransferase</keyword>
<dbReference type="Proteomes" id="UP000291881">
    <property type="component" value="Unassembled WGS sequence"/>
</dbReference>
<name>A0A4R0SQP8_BIFLL</name>